<dbReference type="Gene3D" id="3.30.830.10">
    <property type="entry name" value="Metalloenzyme, LuxS/M16 peptidase-like"/>
    <property type="match status" value="2"/>
</dbReference>
<keyword evidence="7" id="KW-0482">Metalloprotease</keyword>
<feature type="domain" description="Peptidase M16 N-terminal" evidence="10">
    <location>
        <begin position="43"/>
        <end position="188"/>
    </location>
</feature>
<sequence length="459" mass="49856">MSSFQRVALMGLLFVLPIAIGPAAVQAKVFDAKQTVLDNGLQVVVVENHRAPVVTQMVWYKVGAMDEPPGKSGLAHFLEHLMFKGTPSHPAGEFSAILSRNGGEENAFTSQDYTAYFQSVASDRLELVMTLEADRMANLDIDATHFEPEKKVILEERSMRIDNEPGSILSEQAGSAFYRNHPYAIPVIGWRHEIEALTLEDAQAFYRRFYAPNNAILVVSGDVAAPDVFDMAKRIYGPIPARDLPDRPVETEPPLLTQAVVSYADPRVTTPSLSIRKQAPGWAESRNDPDAASERYALQVLSQIVGGGPTGILYRRLVIDRGLAVSAGAWYDGSNRGPSSFGFYITPKDGVSPDEAETALRQEIETILRDGIGKDAVERAIVRLQDAAATAMDSLSGPARTLGSSLAIGMTVDDVESWPDRIGAVTVEAVNDAAHKIFSDPGEVETRLLPKPEAEAPKS</sequence>
<dbReference type="GO" id="GO:0006508">
    <property type="term" value="P:proteolysis"/>
    <property type="evidence" value="ECO:0007669"/>
    <property type="project" value="UniProtKB-KW"/>
</dbReference>
<keyword evidence="3" id="KW-0645">Protease</keyword>
<evidence type="ECO:0000313" key="12">
    <source>
        <dbReference type="EMBL" id="NMM44547.1"/>
    </source>
</evidence>
<accession>A0A7Y0DZN2</accession>
<reference evidence="12 13" key="1">
    <citation type="submission" date="2020-04" db="EMBL/GenBank/DDBJ databases">
        <title>Rhodospirillaceae bacterium KN72 isolated from deep sea.</title>
        <authorList>
            <person name="Zhang D.-C."/>
        </authorList>
    </citation>
    <scope>NUCLEOTIDE SEQUENCE [LARGE SCALE GENOMIC DNA]</scope>
    <source>
        <strain evidence="12 13">KN72</strain>
    </source>
</reference>
<feature type="chain" id="PRO_5030697651" evidence="9">
    <location>
        <begin position="28"/>
        <end position="459"/>
    </location>
</feature>
<dbReference type="Pfam" id="PF00675">
    <property type="entry name" value="Peptidase_M16"/>
    <property type="match status" value="1"/>
</dbReference>
<proteinExistence type="inferred from homology"/>
<evidence type="ECO:0000256" key="5">
    <source>
        <dbReference type="ARBA" id="ARBA00022801"/>
    </source>
</evidence>
<evidence type="ECO:0000313" key="13">
    <source>
        <dbReference type="Proteomes" id="UP000539372"/>
    </source>
</evidence>
<dbReference type="InterPro" id="IPR050626">
    <property type="entry name" value="Peptidase_M16"/>
</dbReference>
<feature type="domain" description="Peptidase M16 C-terminal" evidence="11">
    <location>
        <begin position="197"/>
        <end position="381"/>
    </location>
</feature>
<evidence type="ECO:0000256" key="2">
    <source>
        <dbReference type="ARBA" id="ARBA00007261"/>
    </source>
</evidence>
<dbReference type="PROSITE" id="PS00143">
    <property type="entry name" value="INSULINASE"/>
    <property type="match status" value="1"/>
</dbReference>
<dbReference type="AlphaFoldDB" id="A0A7Y0DZN2"/>
<dbReference type="Proteomes" id="UP000539372">
    <property type="component" value="Unassembled WGS sequence"/>
</dbReference>
<comment type="cofactor">
    <cofactor evidence="1">
        <name>Zn(2+)</name>
        <dbReference type="ChEBI" id="CHEBI:29105"/>
    </cofactor>
</comment>
<comment type="similarity">
    <text evidence="2 8">Belongs to the peptidase M16 family.</text>
</comment>
<gene>
    <name evidence="12" type="ORF">HH303_08650</name>
</gene>
<dbReference type="PANTHER" id="PTHR43690">
    <property type="entry name" value="NARDILYSIN"/>
    <property type="match status" value="1"/>
</dbReference>
<dbReference type="EMBL" id="JABBNT010000002">
    <property type="protein sequence ID" value="NMM44547.1"/>
    <property type="molecule type" value="Genomic_DNA"/>
</dbReference>
<dbReference type="Pfam" id="PF05193">
    <property type="entry name" value="Peptidase_M16_C"/>
    <property type="match status" value="1"/>
</dbReference>
<evidence type="ECO:0000256" key="6">
    <source>
        <dbReference type="ARBA" id="ARBA00022833"/>
    </source>
</evidence>
<evidence type="ECO:0000256" key="8">
    <source>
        <dbReference type="RuleBase" id="RU004447"/>
    </source>
</evidence>
<dbReference type="PANTHER" id="PTHR43690:SF17">
    <property type="entry name" value="PROTEIN YHJJ"/>
    <property type="match status" value="1"/>
</dbReference>
<keyword evidence="4" id="KW-0479">Metal-binding</keyword>
<evidence type="ECO:0000256" key="3">
    <source>
        <dbReference type="ARBA" id="ARBA00022670"/>
    </source>
</evidence>
<protein>
    <submittedName>
        <fullName evidence="12">Insulinase family protein</fullName>
    </submittedName>
</protein>
<keyword evidence="13" id="KW-1185">Reference proteome</keyword>
<evidence type="ECO:0000259" key="11">
    <source>
        <dbReference type="Pfam" id="PF05193"/>
    </source>
</evidence>
<evidence type="ECO:0000256" key="4">
    <source>
        <dbReference type="ARBA" id="ARBA00022723"/>
    </source>
</evidence>
<evidence type="ECO:0000256" key="9">
    <source>
        <dbReference type="SAM" id="SignalP"/>
    </source>
</evidence>
<dbReference type="InterPro" id="IPR011249">
    <property type="entry name" value="Metalloenz_LuxS/M16"/>
</dbReference>
<dbReference type="GO" id="GO:0004222">
    <property type="term" value="F:metalloendopeptidase activity"/>
    <property type="evidence" value="ECO:0007669"/>
    <property type="project" value="InterPro"/>
</dbReference>
<keyword evidence="6" id="KW-0862">Zinc</keyword>
<dbReference type="GO" id="GO:0046872">
    <property type="term" value="F:metal ion binding"/>
    <property type="evidence" value="ECO:0007669"/>
    <property type="project" value="UniProtKB-KW"/>
</dbReference>
<keyword evidence="9" id="KW-0732">Signal</keyword>
<dbReference type="InterPro" id="IPR011765">
    <property type="entry name" value="Pept_M16_N"/>
</dbReference>
<keyword evidence="5" id="KW-0378">Hydrolase</keyword>
<comment type="caution">
    <text evidence="12">The sequence shown here is derived from an EMBL/GenBank/DDBJ whole genome shotgun (WGS) entry which is preliminary data.</text>
</comment>
<evidence type="ECO:0000259" key="10">
    <source>
        <dbReference type="Pfam" id="PF00675"/>
    </source>
</evidence>
<dbReference type="InterPro" id="IPR001431">
    <property type="entry name" value="Pept_M16_Zn_BS"/>
</dbReference>
<feature type="signal peptide" evidence="9">
    <location>
        <begin position="1"/>
        <end position="27"/>
    </location>
</feature>
<evidence type="ECO:0000256" key="1">
    <source>
        <dbReference type="ARBA" id="ARBA00001947"/>
    </source>
</evidence>
<dbReference type="InterPro" id="IPR007863">
    <property type="entry name" value="Peptidase_M16_C"/>
</dbReference>
<dbReference type="RefSeq" id="WP_169624823.1">
    <property type="nucleotide sequence ID" value="NZ_JABBNT010000002.1"/>
</dbReference>
<evidence type="ECO:0000256" key="7">
    <source>
        <dbReference type="ARBA" id="ARBA00023049"/>
    </source>
</evidence>
<name>A0A7Y0DZN2_9PROT</name>
<organism evidence="12 13">
    <name type="scientific">Pacificispira spongiicola</name>
    <dbReference type="NCBI Taxonomy" id="2729598"/>
    <lineage>
        <taxon>Bacteria</taxon>
        <taxon>Pseudomonadati</taxon>
        <taxon>Pseudomonadota</taxon>
        <taxon>Alphaproteobacteria</taxon>
        <taxon>Rhodospirillales</taxon>
        <taxon>Rhodospirillaceae</taxon>
        <taxon>Pacificispira</taxon>
    </lineage>
</organism>
<dbReference type="SUPFAM" id="SSF63411">
    <property type="entry name" value="LuxS/MPP-like metallohydrolase"/>
    <property type="match status" value="2"/>
</dbReference>